<gene>
    <name evidence="1" type="ORF">LSAT_V11C100000970</name>
</gene>
<proteinExistence type="predicted"/>
<reference evidence="1 2" key="1">
    <citation type="journal article" date="2017" name="Nat. Commun.">
        <title>Genome assembly with in vitro proximity ligation data and whole-genome triplication in lettuce.</title>
        <authorList>
            <person name="Reyes-Chin-Wo S."/>
            <person name="Wang Z."/>
            <person name="Yang X."/>
            <person name="Kozik A."/>
            <person name="Arikit S."/>
            <person name="Song C."/>
            <person name="Xia L."/>
            <person name="Froenicke L."/>
            <person name="Lavelle D.O."/>
            <person name="Truco M.J."/>
            <person name="Xia R."/>
            <person name="Zhu S."/>
            <person name="Xu C."/>
            <person name="Xu H."/>
            <person name="Xu X."/>
            <person name="Cox K."/>
            <person name="Korf I."/>
            <person name="Meyers B.C."/>
            <person name="Michelmore R.W."/>
        </authorList>
    </citation>
    <scope>NUCLEOTIDE SEQUENCE [LARGE SCALE GENOMIC DNA]</scope>
    <source>
        <strain evidence="2">cv. Salinas</strain>
        <tissue evidence="1">Seedlings</tissue>
    </source>
</reference>
<evidence type="ECO:0000313" key="1">
    <source>
        <dbReference type="EMBL" id="KAJ0228168.1"/>
    </source>
</evidence>
<name>A0A9R1WR56_LACSA</name>
<organism evidence="1 2">
    <name type="scientific">Lactuca sativa</name>
    <name type="common">Garden lettuce</name>
    <dbReference type="NCBI Taxonomy" id="4236"/>
    <lineage>
        <taxon>Eukaryota</taxon>
        <taxon>Viridiplantae</taxon>
        <taxon>Streptophyta</taxon>
        <taxon>Embryophyta</taxon>
        <taxon>Tracheophyta</taxon>
        <taxon>Spermatophyta</taxon>
        <taxon>Magnoliopsida</taxon>
        <taxon>eudicotyledons</taxon>
        <taxon>Gunneridae</taxon>
        <taxon>Pentapetalae</taxon>
        <taxon>asterids</taxon>
        <taxon>campanulids</taxon>
        <taxon>Asterales</taxon>
        <taxon>Asteraceae</taxon>
        <taxon>Cichorioideae</taxon>
        <taxon>Cichorieae</taxon>
        <taxon>Lactucinae</taxon>
        <taxon>Lactuca</taxon>
    </lineage>
</organism>
<comment type="caution">
    <text evidence="1">The sequence shown here is derived from an EMBL/GenBank/DDBJ whole genome shotgun (WGS) entry which is preliminary data.</text>
</comment>
<dbReference type="AlphaFoldDB" id="A0A9R1WR56"/>
<protein>
    <submittedName>
        <fullName evidence="1">Uncharacterized protein</fullName>
    </submittedName>
</protein>
<keyword evidence="2" id="KW-1185">Reference proteome</keyword>
<accession>A0A9R1WR56</accession>
<sequence length="113" mass="13287">MLSFISSFNINQWLPDEGIPYYKRSETMRLIVPFSIYYCNGMAKHCKENRFYKNLSFRGLPLPPMIRSYPIFSMPMTLFIGDWSYNNFKIWPAFLDVSKPLPAPICIIETISD</sequence>
<evidence type="ECO:0000313" key="2">
    <source>
        <dbReference type="Proteomes" id="UP000235145"/>
    </source>
</evidence>
<dbReference type="Proteomes" id="UP000235145">
    <property type="component" value="Unassembled WGS sequence"/>
</dbReference>
<dbReference type="EMBL" id="NBSK02000001">
    <property type="protein sequence ID" value="KAJ0228168.1"/>
    <property type="molecule type" value="Genomic_DNA"/>
</dbReference>